<dbReference type="AlphaFoldDB" id="A0A3A9IUN5"/>
<evidence type="ECO:0000256" key="1">
    <source>
        <dbReference type="SAM" id="Phobius"/>
    </source>
</evidence>
<evidence type="ECO:0000313" key="2">
    <source>
        <dbReference type="EMBL" id="RKJ92073.1"/>
    </source>
</evidence>
<dbReference type="RefSeq" id="WP_120414512.1">
    <property type="nucleotide sequence ID" value="NZ_JAPEEU010000042.1"/>
</dbReference>
<feature type="transmembrane region" description="Helical" evidence="1">
    <location>
        <begin position="85"/>
        <end position="102"/>
    </location>
</feature>
<dbReference type="Pfam" id="PF16931">
    <property type="entry name" value="Phage_holin_8"/>
    <property type="match status" value="1"/>
</dbReference>
<feature type="transmembrane region" description="Helical" evidence="1">
    <location>
        <begin position="20"/>
        <end position="42"/>
    </location>
</feature>
<keyword evidence="1" id="KW-1133">Transmembrane helix</keyword>
<comment type="caution">
    <text evidence="2">The sequence shown here is derived from an EMBL/GenBank/DDBJ whole genome shotgun (WGS) entry which is preliminary data.</text>
</comment>
<dbReference type="Proteomes" id="UP000281725">
    <property type="component" value="Unassembled WGS sequence"/>
</dbReference>
<keyword evidence="1" id="KW-0812">Transmembrane</keyword>
<protein>
    <recommendedName>
        <fullName evidence="4">Phage holin family protein</fullName>
    </recommendedName>
</protein>
<reference evidence="2 3" key="1">
    <citation type="submission" date="2018-09" db="EMBL/GenBank/DDBJ databases">
        <title>Genome sequencing of Aeromonas veronii MS-17-88.</title>
        <authorList>
            <person name="Tekedar H.C."/>
            <person name="Arick M.A."/>
            <person name="Hsu C.-Y."/>
            <person name="Thrash A."/>
            <person name="Karsi A."/>
            <person name="Lawrence M.L."/>
            <person name="Abdelhamed H."/>
        </authorList>
    </citation>
    <scope>NUCLEOTIDE SEQUENCE [LARGE SCALE GENOMIC DNA]</scope>
    <source>
        <strain evidence="2 3">MS 17-88</strain>
    </source>
</reference>
<feature type="transmembrane region" description="Helical" evidence="1">
    <location>
        <begin position="54"/>
        <end position="79"/>
    </location>
</feature>
<dbReference type="InterPro" id="IPR032637">
    <property type="entry name" value="Phage_holin-like"/>
</dbReference>
<evidence type="ECO:0000313" key="3">
    <source>
        <dbReference type="Proteomes" id="UP000281725"/>
    </source>
</evidence>
<sequence>MPEPISSSAATSTLTGLALLFTLPGVDPSVVLGALTGAVLFISAAEEQGRLRRIALFIASFISGLLLAGFTCQLLEVLLPASVQVSNAIGSLIASAMMVRLLQLIMRNQDRLLETLFNKRGQP</sequence>
<organism evidence="2 3">
    <name type="scientific">Aeromonas veronii</name>
    <dbReference type="NCBI Taxonomy" id="654"/>
    <lineage>
        <taxon>Bacteria</taxon>
        <taxon>Pseudomonadati</taxon>
        <taxon>Pseudomonadota</taxon>
        <taxon>Gammaproteobacteria</taxon>
        <taxon>Aeromonadales</taxon>
        <taxon>Aeromonadaceae</taxon>
        <taxon>Aeromonas</taxon>
    </lineage>
</organism>
<proteinExistence type="predicted"/>
<keyword evidence="1" id="KW-0472">Membrane</keyword>
<dbReference type="EMBL" id="RAWX01000001">
    <property type="protein sequence ID" value="RKJ92073.1"/>
    <property type="molecule type" value="Genomic_DNA"/>
</dbReference>
<gene>
    <name evidence="2" type="ORF">D6R50_05770</name>
</gene>
<name>A0A3A9IUN5_AERVE</name>
<accession>A0A3A9IUN5</accession>
<evidence type="ECO:0008006" key="4">
    <source>
        <dbReference type="Google" id="ProtNLM"/>
    </source>
</evidence>